<feature type="compositionally biased region" description="Low complexity" evidence="17">
    <location>
        <begin position="598"/>
        <end position="628"/>
    </location>
</feature>
<evidence type="ECO:0000256" key="5">
    <source>
        <dbReference type="ARBA" id="ARBA00022723"/>
    </source>
</evidence>
<evidence type="ECO:0000313" key="20">
    <source>
        <dbReference type="EMBL" id="KAG8515166.1"/>
    </source>
</evidence>
<evidence type="ECO:0000256" key="14">
    <source>
        <dbReference type="ARBA" id="ARBA00067591"/>
    </source>
</evidence>
<keyword evidence="2" id="KW-0489">Methyltransferase</keyword>
<dbReference type="PROSITE" id="PS50280">
    <property type="entry name" value="SET"/>
    <property type="match status" value="1"/>
</dbReference>
<dbReference type="CDD" id="cd19192">
    <property type="entry name" value="PR-SET_PRDM8"/>
    <property type="match status" value="1"/>
</dbReference>
<dbReference type="EMBL" id="JAGFMF010011712">
    <property type="protein sequence ID" value="KAG8515166.1"/>
    <property type="molecule type" value="Genomic_DNA"/>
</dbReference>
<name>A0A8J6DNX4_GALPY</name>
<feature type="domain" description="C2H2-type" evidence="18">
    <location>
        <begin position="799"/>
        <end position="827"/>
    </location>
</feature>
<dbReference type="Gene3D" id="2.170.270.10">
    <property type="entry name" value="SET domain"/>
    <property type="match status" value="1"/>
</dbReference>
<protein>
    <recommendedName>
        <fullName evidence="14">PR domain zinc finger protein 8</fullName>
    </recommendedName>
    <alternativeName>
        <fullName evidence="15">PR domain-containing protein 8</fullName>
    </alternativeName>
</protein>
<keyword evidence="3" id="KW-0808">Transferase</keyword>
<dbReference type="GO" id="GO:0032259">
    <property type="term" value="P:methylation"/>
    <property type="evidence" value="ECO:0007669"/>
    <property type="project" value="UniProtKB-KW"/>
</dbReference>
<dbReference type="PANTHER" id="PTHR16516">
    <property type="entry name" value="AGAP007109-PA"/>
    <property type="match status" value="1"/>
</dbReference>
<dbReference type="Pfam" id="PF21549">
    <property type="entry name" value="PRDM2_PR"/>
    <property type="match status" value="1"/>
</dbReference>
<comment type="caution">
    <text evidence="20">The sequence shown here is derived from an EMBL/GenBank/DDBJ whole genome shotgun (WGS) entry which is preliminary data.</text>
</comment>
<keyword evidence="4" id="KW-0949">S-adenosyl-L-methionine</keyword>
<evidence type="ECO:0000256" key="17">
    <source>
        <dbReference type="SAM" id="MobiDB-lite"/>
    </source>
</evidence>
<dbReference type="PANTHER" id="PTHR16516:SF7">
    <property type="entry name" value="PR DOMAIN ZINC FINGER PROTEIN 8"/>
    <property type="match status" value="1"/>
</dbReference>
<dbReference type="GO" id="GO:0008168">
    <property type="term" value="F:methyltransferase activity"/>
    <property type="evidence" value="ECO:0007669"/>
    <property type="project" value="UniProtKB-KW"/>
</dbReference>
<evidence type="ECO:0000256" key="13">
    <source>
        <dbReference type="ARBA" id="ARBA00023242"/>
    </source>
</evidence>
<evidence type="ECO:0000313" key="21">
    <source>
        <dbReference type="Proteomes" id="UP000700334"/>
    </source>
</evidence>
<dbReference type="Pfam" id="PF13894">
    <property type="entry name" value="zf-C2H2_4"/>
    <property type="match status" value="1"/>
</dbReference>
<keyword evidence="5" id="KW-0479">Metal-binding</keyword>
<dbReference type="InterPro" id="IPR013087">
    <property type="entry name" value="Znf_C2H2_type"/>
</dbReference>
<evidence type="ECO:0000256" key="2">
    <source>
        <dbReference type="ARBA" id="ARBA00022603"/>
    </source>
</evidence>
<proteinExistence type="predicted"/>
<dbReference type="GO" id="GO:0003677">
    <property type="term" value="F:DNA binding"/>
    <property type="evidence" value="ECO:0007669"/>
    <property type="project" value="UniProtKB-KW"/>
</dbReference>
<dbReference type="GO" id="GO:0014003">
    <property type="term" value="P:oligodendrocyte development"/>
    <property type="evidence" value="ECO:0007669"/>
    <property type="project" value="TreeGrafter"/>
</dbReference>
<feature type="domain" description="SET" evidence="19">
    <location>
        <begin position="214"/>
        <end position="329"/>
    </location>
</feature>
<keyword evidence="8" id="KW-0862">Zinc</keyword>
<dbReference type="OrthoDB" id="5814089at2759"/>
<evidence type="ECO:0000256" key="12">
    <source>
        <dbReference type="ARBA" id="ARBA00023163"/>
    </source>
</evidence>
<keyword evidence="7 16" id="KW-0863">Zinc-finger</keyword>
<feature type="region of interest" description="Disordered" evidence="17">
    <location>
        <begin position="571"/>
        <end position="678"/>
    </location>
</feature>
<dbReference type="GO" id="GO:0008270">
    <property type="term" value="F:zinc ion binding"/>
    <property type="evidence" value="ECO:0007669"/>
    <property type="project" value="UniProtKB-KW"/>
</dbReference>
<keyword evidence="6" id="KW-0677">Repeat</keyword>
<evidence type="ECO:0000256" key="10">
    <source>
        <dbReference type="ARBA" id="ARBA00023015"/>
    </source>
</evidence>
<gene>
    <name evidence="20" type="ORF">J0S82_008520</name>
</gene>
<feature type="compositionally biased region" description="Low complexity" evidence="17">
    <location>
        <begin position="379"/>
        <end position="399"/>
    </location>
</feature>
<evidence type="ECO:0000259" key="19">
    <source>
        <dbReference type="PROSITE" id="PS50280"/>
    </source>
</evidence>
<comment type="subcellular location">
    <subcellularLocation>
        <location evidence="1">Nucleus</location>
    </subcellularLocation>
</comment>
<evidence type="ECO:0000256" key="1">
    <source>
        <dbReference type="ARBA" id="ARBA00004123"/>
    </source>
</evidence>
<keyword evidence="9" id="KW-0524">Neurogenesis</keyword>
<dbReference type="Proteomes" id="UP000700334">
    <property type="component" value="Unassembled WGS sequence"/>
</dbReference>
<feature type="compositionally biased region" description="Low complexity" evidence="17">
    <location>
        <begin position="1"/>
        <end position="15"/>
    </location>
</feature>
<feature type="compositionally biased region" description="Low complexity" evidence="17">
    <location>
        <begin position="573"/>
        <end position="584"/>
    </location>
</feature>
<feature type="compositionally biased region" description="Gly residues" evidence="17">
    <location>
        <begin position="642"/>
        <end position="666"/>
    </location>
</feature>
<evidence type="ECO:0000256" key="6">
    <source>
        <dbReference type="ARBA" id="ARBA00022737"/>
    </source>
</evidence>
<dbReference type="FunFam" id="2.170.270.10:FF:000012">
    <property type="entry name" value="PR domain zinc finger protein 8"/>
    <property type="match status" value="1"/>
</dbReference>
<keyword evidence="21" id="KW-1185">Reference proteome</keyword>
<organism evidence="20 21">
    <name type="scientific">Galemys pyrenaicus</name>
    <name type="common">Iberian desman</name>
    <name type="synonym">Pyrenean desman</name>
    <dbReference type="NCBI Taxonomy" id="202257"/>
    <lineage>
        <taxon>Eukaryota</taxon>
        <taxon>Metazoa</taxon>
        <taxon>Chordata</taxon>
        <taxon>Craniata</taxon>
        <taxon>Vertebrata</taxon>
        <taxon>Euteleostomi</taxon>
        <taxon>Mammalia</taxon>
        <taxon>Eutheria</taxon>
        <taxon>Laurasiatheria</taxon>
        <taxon>Eulipotyphla</taxon>
        <taxon>Talpidae</taxon>
        <taxon>Galemys</taxon>
    </lineage>
</organism>
<keyword evidence="12" id="KW-0804">Transcription</keyword>
<dbReference type="InterPro" id="IPR036236">
    <property type="entry name" value="Znf_C2H2_sf"/>
</dbReference>
<dbReference type="InterPro" id="IPR052296">
    <property type="entry name" value="TR-Histone_Methyltrans"/>
</dbReference>
<dbReference type="AlphaFoldDB" id="A0A8J6DNX4"/>
<feature type="domain" description="C2H2-type" evidence="18">
    <location>
        <begin position="840"/>
        <end position="863"/>
    </location>
</feature>
<evidence type="ECO:0000256" key="7">
    <source>
        <dbReference type="ARBA" id="ARBA00022771"/>
    </source>
</evidence>
<dbReference type="PROSITE" id="PS00028">
    <property type="entry name" value="ZINC_FINGER_C2H2_1"/>
    <property type="match status" value="2"/>
</dbReference>
<feature type="region of interest" description="Disordered" evidence="17">
    <location>
        <begin position="1"/>
        <end position="28"/>
    </location>
</feature>
<dbReference type="SMART" id="SM00355">
    <property type="entry name" value="ZnF_C2H2"/>
    <property type="match status" value="2"/>
</dbReference>
<dbReference type="SUPFAM" id="SSF57667">
    <property type="entry name" value="beta-beta-alpha zinc fingers"/>
    <property type="match status" value="1"/>
</dbReference>
<dbReference type="GO" id="GO:0005654">
    <property type="term" value="C:nucleoplasm"/>
    <property type="evidence" value="ECO:0007669"/>
    <property type="project" value="UniProtKB-ARBA"/>
</dbReference>
<dbReference type="InterPro" id="IPR046341">
    <property type="entry name" value="SET_dom_sf"/>
</dbReference>
<keyword evidence="13" id="KW-0539">Nucleus</keyword>
<accession>A0A8J6DNX4</accession>
<evidence type="ECO:0000259" key="18">
    <source>
        <dbReference type="PROSITE" id="PS50157"/>
    </source>
</evidence>
<sequence>MAPAPAGQRRAAAEQPGGGARHPRAEAEGQALPRLPAQSSGDRFGQKGAPFCQRELELAKDVFSCFLVPLSLHLQAGDFVFLTCCLHWAYGKGSGMVMEDIDEAFSTDRLNDSASIRGQDWHPDSLVPLLELWSELGSLIFLREKPRPGDNNKAQLLRGQNTTSSLEEAVWGSPEPRETISLAKVALSGRFSPDHNPVMEDSGIQRGIWDGDAKAVQQCLTDIFTSVYTTCDIPENAIFGPCVLSHTSLYDSIAFIALKSTDKRTVPYIFRVDTSAANGSSEGLMWLRLVQSARDKEEQNLEAYIKNGQLFYRSLRRIAKDEELLVCQRFQFEFPYVAHLRFRCPKRLPSADMSPPDEQGGSVGTKDHGGGGGGKDQQHQQQQPQQQQQQQEAPLGPGPKFCKAGPIHHYPATSPEGSNPPSVGGGGGGTAKPSTDFHNLARELENSGGGSCCSPARSLSCGSSGGGHQEAELSPEGNATGGGKGKRKFSEEGAEGGGGPGLVGGRGRFAERPLPASKEDLVCTPQQYRASGSYFGLEENSRLFAPPSPETGEAKRSAFVEVKKVARAAGLQEEGAADTAGGAAEDPDAGGGGGGGASTPVAASPVGAEKLLAPRPGGPLPGRLEGGSPARGSAFTSVPQLGGAGGNGAGGGAGAGAAGGGGGGQGAASDERKSAFSQPARSFAQLSPLVLGQKLSALEPCHPGDGVGPTRLYPSSSDPLAVKLQGAADLNGACGALPSAGGGLPKQSPFLYATAFWPKSSAAAAAAAAAAAGPLQLQLPSALTLLPPSFTSLCLPAQNWCAKCNASFRMTSDLVYHMRSHHKKEYAMEPLVKRRREEKLKCPICNESFRERHHLSRHMTSHN</sequence>
<dbReference type="Gene3D" id="3.30.160.60">
    <property type="entry name" value="Classic Zinc Finger"/>
    <property type="match status" value="1"/>
</dbReference>
<evidence type="ECO:0000256" key="11">
    <source>
        <dbReference type="ARBA" id="ARBA00023125"/>
    </source>
</evidence>
<dbReference type="InterPro" id="IPR044402">
    <property type="entry name" value="PRDM8-like_PR/SET"/>
</dbReference>
<evidence type="ECO:0000256" key="8">
    <source>
        <dbReference type="ARBA" id="ARBA00022833"/>
    </source>
</evidence>
<reference evidence="20" key="1">
    <citation type="journal article" date="2021" name="Evol. Appl.">
        <title>The genome of the Pyrenean desman and the effects of bottlenecks and inbreeding on the genomic landscape of an endangered species.</title>
        <authorList>
            <person name="Escoda L."/>
            <person name="Castresana J."/>
        </authorList>
    </citation>
    <scope>NUCLEOTIDE SEQUENCE</scope>
    <source>
        <strain evidence="20">IBE-C5619</strain>
    </source>
</reference>
<evidence type="ECO:0000256" key="15">
    <source>
        <dbReference type="ARBA" id="ARBA00082172"/>
    </source>
</evidence>
<dbReference type="PROSITE" id="PS50157">
    <property type="entry name" value="ZINC_FINGER_C2H2_2"/>
    <property type="match status" value="2"/>
</dbReference>
<evidence type="ECO:0000256" key="9">
    <source>
        <dbReference type="ARBA" id="ARBA00022902"/>
    </source>
</evidence>
<feature type="compositionally biased region" description="Gly residues" evidence="17">
    <location>
        <begin position="495"/>
        <end position="506"/>
    </location>
</feature>
<evidence type="ECO:0000256" key="4">
    <source>
        <dbReference type="ARBA" id="ARBA00022691"/>
    </source>
</evidence>
<dbReference type="InterPro" id="IPR001214">
    <property type="entry name" value="SET_dom"/>
</dbReference>
<feature type="region of interest" description="Disordered" evidence="17">
    <location>
        <begin position="349"/>
        <end position="506"/>
    </location>
</feature>
<keyword evidence="11" id="KW-0238">DNA-binding</keyword>
<dbReference type="GO" id="GO:0006355">
    <property type="term" value="P:regulation of DNA-templated transcription"/>
    <property type="evidence" value="ECO:0007669"/>
    <property type="project" value="TreeGrafter"/>
</dbReference>
<evidence type="ECO:0000256" key="16">
    <source>
        <dbReference type="PROSITE-ProRule" id="PRU00042"/>
    </source>
</evidence>
<evidence type="ECO:0000256" key="3">
    <source>
        <dbReference type="ARBA" id="ARBA00022679"/>
    </source>
</evidence>
<keyword evidence="10" id="KW-0805">Transcription regulation</keyword>